<dbReference type="Gene3D" id="3.40.50.200">
    <property type="entry name" value="Peptidase S8/S53 domain"/>
    <property type="match status" value="1"/>
</dbReference>
<keyword evidence="3" id="KW-0732">Signal</keyword>
<comment type="similarity">
    <text evidence="2">Belongs to the peptidase S8 family.</text>
</comment>
<dbReference type="Proteomes" id="UP001159364">
    <property type="component" value="Linkage Group LG03"/>
</dbReference>
<dbReference type="GO" id="GO:0006508">
    <property type="term" value="P:proteolysis"/>
    <property type="evidence" value="ECO:0007669"/>
    <property type="project" value="InterPro"/>
</dbReference>
<sequence>MESESLNDNDMPQVPKKWKGKCENGTRFSSSNCNKKLIGARSFRKVLRVAGLKIPPPEEDYDSARDFEGHDTHTASIAAGNHMAGTNCFSQARGIERGVAPLPYIAIYKGLFKTNMDVLAGTPDVLATIDQAIADGVDILSMSLGFENQLDEIKENYNIL</sequence>
<accession>A0AAV8TVL3</accession>
<keyword evidence="7" id="KW-1185">Reference proteome</keyword>
<dbReference type="SUPFAM" id="SSF52743">
    <property type="entry name" value="Subtilisin-like"/>
    <property type="match status" value="1"/>
</dbReference>
<name>A0AAV8TVL3_9ROSI</name>
<dbReference type="InterPro" id="IPR000209">
    <property type="entry name" value="Peptidase_S8/S53_dom"/>
</dbReference>
<evidence type="ECO:0000313" key="6">
    <source>
        <dbReference type="EMBL" id="KAJ8771026.1"/>
    </source>
</evidence>
<dbReference type="InterPro" id="IPR045051">
    <property type="entry name" value="SBT"/>
</dbReference>
<comment type="subcellular location">
    <subcellularLocation>
        <location evidence="1">Secreted</location>
    </subcellularLocation>
</comment>
<protein>
    <recommendedName>
        <fullName evidence="5">Peptidase S8/S53 domain-containing protein</fullName>
    </recommendedName>
</protein>
<feature type="domain" description="Peptidase S8/S53" evidence="5">
    <location>
        <begin position="58"/>
        <end position="145"/>
    </location>
</feature>
<evidence type="ECO:0000256" key="1">
    <source>
        <dbReference type="ARBA" id="ARBA00004613"/>
    </source>
</evidence>
<dbReference type="GO" id="GO:0004252">
    <property type="term" value="F:serine-type endopeptidase activity"/>
    <property type="evidence" value="ECO:0007669"/>
    <property type="project" value="InterPro"/>
</dbReference>
<evidence type="ECO:0000256" key="4">
    <source>
        <dbReference type="SAM" id="MobiDB-lite"/>
    </source>
</evidence>
<dbReference type="EMBL" id="JAIWQS010000003">
    <property type="protein sequence ID" value="KAJ8771026.1"/>
    <property type="molecule type" value="Genomic_DNA"/>
</dbReference>
<dbReference type="AlphaFoldDB" id="A0AAV8TVL3"/>
<gene>
    <name evidence="6" type="ORF">K2173_023351</name>
</gene>
<dbReference type="InterPro" id="IPR036852">
    <property type="entry name" value="Peptidase_S8/S53_dom_sf"/>
</dbReference>
<evidence type="ECO:0000256" key="2">
    <source>
        <dbReference type="ARBA" id="ARBA00011073"/>
    </source>
</evidence>
<reference evidence="6 7" key="1">
    <citation type="submission" date="2021-09" db="EMBL/GenBank/DDBJ databases">
        <title>Genomic insights and catalytic innovation underlie evolution of tropane alkaloids biosynthesis.</title>
        <authorList>
            <person name="Wang Y.-J."/>
            <person name="Tian T."/>
            <person name="Huang J.-P."/>
            <person name="Huang S.-X."/>
        </authorList>
    </citation>
    <scope>NUCLEOTIDE SEQUENCE [LARGE SCALE GENOMIC DNA]</scope>
    <source>
        <strain evidence="6">KIB-2018</strain>
        <tissue evidence="6">Leaf</tissue>
    </source>
</reference>
<dbReference type="PANTHER" id="PTHR10795">
    <property type="entry name" value="PROPROTEIN CONVERTASE SUBTILISIN/KEXIN"/>
    <property type="match status" value="1"/>
</dbReference>
<evidence type="ECO:0000313" key="7">
    <source>
        <dbReference type="Proteomes" id="UP001159364"/>
    </source>
</evidence>
<proteinExistence type="inferred from homology"/>
<dbReference type="Pfam" id="PF00082">
    <property type="entry name" value="Peptidase_S8"/>
    <property type="match status" value="1"/>
</dbReference>
<evidence type="ECO:0000256" key="3">
    <source>
        <dbReference type="ARBA" id="ARBA00022729"/>
    </source>
</evidence>
<comment type="caution">
    <text evidence="6">The sequence shown here is derived from an EMBL/GenBank/DDBJ whole genome shotgun (WGS) entry which is preliminary data.</text>
</comment>
<feature type="region of interest" description="Disordered" evidence="4">
    <location>
        <begin position="1"/>
        <end position="21"/>
    </location>
</feature>
<organism evidence="6 7">
    <name type="scientific">Erythroxylum novogranatense</name>
    <dbReference type="NCBI Taxonomy" id="1862640"/>
    <lineage>
        <taxon>Eukaryota</taxon>
        <taxon>Viridiplantae</taxon>
        <taxon>Streptophyta</taxon>
        <taxon>Embryophyta</taxon>
        <taxon>Tracheophyta</taxon>
        <taxon>Spermatophyta</taxon>
        <taxon>Magnoliopsida</taxon>
        <taxon>eudicotyledons</taxon>
        <taxon>Gunneridae</taxon>
        <taxon>Pentapetalae</taxon>
        <taxon>rosids</taxon>
        <taxon>fabids</taxon>
        <taxon>Malpighiales</taxon>
        <taxon>Erythroxylaceae</taxon>
        <taxon>Erythroxylum</taxon>
    </lineage>
</organism>
<evidence type="ECO:0000259" key="5">
    <source>
        <dbReference type="Pfam" id="PF00082"/>
    </source>
</evidence>
<dbReference type="GO" id="GO:0005576">
    <property type="term" value="C:extracellular region"/>
    <property type="evidence" value="ECO:0007669"/>
    <property type="project" value="UniProtKB-SubCell"/>
</dbReference>